<evidence type="ECO:0000256" key="1">
    <source>
        <dbReference type="PROSITE-ProRule" id="PRU00339"/>
    </source>
</evidence>
<reference evidence="3 4" key="1">
    <citation type="submission" date="2024-07" db="EMBL/GenBank/DDBJ databases">
        <title>Marimonas sp.nov., isolated from tidal-flat sediment.</title>
        <authorList>
            <person name="Jayan J.N."/>
            <person name="Lee S.S."/>
        </authorList>
    </citation>
    <scope>NUCLEOTIDE SEQUENCE [LARGE SCALE GENOMIC DNA]</scope>
    <source>
        <strain evidence="3 4">MJW-29</strain>
    </source>
</reference>
<feature type="repeat" description="TPR" evidence="1">
    <location>
        <begin position="488"/>
        <end position="521"/>
    </location>
</feature>
<evidence type="ECO:0000313" key="4">
    <source>
        <dbReference type="Proteomes" id="UP001556098"/>
    </source>
</evidence>
<dbReference type="InterPro" id="IPR029787">
    <property type="entry name" value="Nucleotide_cyclase"/>
</dbReference>
<proteinExistence type="predicted"/>
<dbReference type="CDD" id="cd07302">
    <property type="entry name" value="CHD"/>
    <property type="match status" value="1"/>
</dbReference>
<dbReference type="SUPFAM" id="SSF55073">
    <property type="entry name" value="Nucleotide cyclase"/>
    <property type="match status" value="1"/>
</dbReference>
<dbReference type="RefSeq" id="WP_367877703.1">
    <property type="nucleotide sequence ID" value="NZ_JBFNXX010000006.1"/>
</dbReference>
<dbReference type="Gene3D" id="3.40.50.10070">
    <property type="entry name" value="TolB, N-terminal domain"/>
    <property type="match status" value="1"/>
</dbReference>
<dbReference type="SUPFAM" id="SSF48452">
    <property type="entry name" value="TPR-like"/>
    <property type="match status" value="1"/>
</dbReference>
<organism evidence="3 4">
    <name type="scientific">Sulfitobacter sediminis</name>
    <dbReference type="NCBI Taxonomy" id="3234186"/>
    <lineage>
        <taxon>Bacteria</taxon>
        <taxon>Pseudomonadati</taxon>
        <taxon>Pseudomonadota</taxon>
        <taxon>Alphaproteobacteria</taxon>
        <taxon>Rhodobacterales</taxon>
        <taxon>Roseobacteraceae</taxon>
        <taxon>Sulfitobacter</taxon>
    </lineage>
</organism>
<dbReference type="SMART" id="SM00028">
    <property type="entry name" value="TPR"/>
    <property type="match status" value="4"/>
</dbReference>
<evidence type="ECO:0000259" key="2">
    <source>
        <dbReference type="PROSITE" id="PS50125"/>
    </source>
</evidence>
<feature type="domain" description="Guanylate cyclase" evidence="2">
    <location>
        <begin position="11"/>
        <end position="126"/>
    </location>
</feature>
<dbReference type="InterPro" id="IPR050697">
    <property type="entry name" value="Adenylyl/Guanylyl_Cyclase_3/4"/>
</dbReference>
<dbReference type="Proteomes" id="UP001556098">
    <property type="component" value="Unassembled WGS sequence"/>
</dbReference>
<keyword evidence="1" id="KW-0802">TPR repeat</keyword>
<dbReference type="PANTHER" id="PTHR43081:SF19">
    <property type="entry name" value="PH-SENSITIVE ADENYLATE CYCLASE RV1264"/>
    <property type="match status" value="1"/>
</dbReference>
<dbReference type="InterPro" id="IPR011990">
    <property type="entry name" value="TPR-like_helical_dom_sf"/>
</dbReference>
<dbReference type="Gene3D" id="1.25.40.10">
    <property type="entry name" value="Tetratricopeptide repeat domain"/>
    <property type="match status" value="2"/>
</dbReference>
<protein>
    <submittedName>
        <fullName evidence="3">Adenylate/guanylate cyclase domain-containing protein</fullName>
    </submittedName>
</protein>
<dbReference type="PROSITE" id="PS50005">
    <property type="entry name" value="TPR"/>
    <property type="match status" value="1"/>
</dbReference>
<name>A0ABV3RLY3_9RHOB</name>
<comment type="caution">
    <text evidence="3">The sequence shown here is derived from an EMBL/GenBank/DDBJ whole genome shotgun (WGS) entry which is preliminary data.</text>
</comment>
<evidence type="ECO:0000313" key="3">
    <source>
        <dbReference type="EMBL" id="MEW9920003.1"/>
    </source>
</evidence>
<accession>A0ABV3RLY3</accession>
<dbReference type="Pfam" id="PF00211">
    <property type="entry name" value="Guanylate_cyc"/>
    <property type="match status" value="1"/>
</dbReference>
<sequence>MDGRPHRQLAAILVIDVVGYSRLMGLDEEGTLEVLKRLRRTVISPQVAAYRGRVVKVMGDGAIMIFGSIIDATNAALAVQQAMERFAPGLPGVDCIRLRVGLNLGDVIREGTDIYGDGVNIAARLQEICPPGAIVLSSGAHEQVQGKISERFVNAGARQLKNIAQPVRVYVWPPDAAEAAGETLAAPDLPDKPSVVVLPFDNMSGDPAQEYFADGVVEALTAALSRIRSFFVIARNSAFAYKGVPKNVGQIGRELGVAYLLEGSVQRAPGRLRITVQLIETATGNHLWAERYDGTEDEVFELQDRITEQVAGAILPSIQRAEIARVIRKPPESLGAYDFTLRAMQHVWMLDKNRSATALDLLNKALDIDPDYPLALALAAWCWAQHSVYNWIEDIESAKTKALQYAERAASLSSEDPLILAVLGTVQTFARNFGVARVLLQRAITLDENSAWTHSRLGWLEVYSDRPTAAIPHFEHAIRLSPVDPMNFNNYVGIASAYQVAENYAESAEYFERAIIENPTAYWIHRNLAPVLLAAGRKTDAKKSAEILFAEFPDLTVERFKKAMVFSAGALERLSVFLRQLGVPER</sequence>
<gene>
    <name evidence="3" type="ORF">AB2B41_10330</name>
</gene>
<dbReference type="InterPro" id="IPR019734">
    <property type="entry name" value="TPR_rpt"/>
</dbReference>
<dbReference type="EMBL" id="JBFNXX010000006">
    <property type="protein sequence ID" value="MEW9920003.1"/>
    <property type="molecule type" value="Genomic_DNA"/>
</dbReference>
<keyword evidence="4" id="KW-1185">Reference proteome</keyword>
<dbReference type="InterPro" id="IPR001054">
    <property type="entry name" value="A/G_cyclase"/>
</dbReference>
<dbReference type="Gene3D" id="3.30.70.1230">
    <property type="entry name" value="Nucleotide cyclase"/>
    <property type="match status" value="1"/>
</dbReference>
<dbReference type="PANTHER" id="PTHR43081">
    <property type="entry name" value="ADENYLATE CYCLASE, TERMINAL-DIFFERENTIATION SPECIFIC-RELATED"/>
    <property type="match status" value="1"/>
</dbReference>
<dbReference type="PROSITE" id="PS50125">
    <property type="entry name" value="GUANYLATE_CYCLASE_2"/>
    <property type="match status" value="1"/>
</dbReference>